<dbReference type="GO" id="GO:0005737">
    <property type="term" value="C:cytoplasm"/>
    <property type="evidence" value="ECO:0007669"/>
    <property type="project" value="InterPro"/>
</dbReference>
<feature type="compositionally biased region" description="Low complexity" evidence="1">
    <location>
        <begin position="225"/>
        <end position="240"/>
    </location>
</feature>
<dbReference type="GO" id="GO:0007623">
    <property type="term" value="P:circadian rhythm"/>
    <property type="evidence" value="ECO:0007669"/>
    <property type="project" value="InterPro"/>
</dbReference>
<dbReference type="InterPro" id="IPR018554">
    <property type="entry name" value="FRQ"/>
</dbReference>
<feature type="compositionally biased region" description="Polar residues" evidence="1">
    <location>
        <begin position="83"/>
        <end position="95"/>
    </location>
</feature>
<feature type="compositionally biased region" description="Basic and acidic residues" evidence="1">
    <location>
        <begin position="436"/>
        <end position="447"/>
    </location>
</feature>
<dbReference type="GO" id="GO:0006355">
    <property type="term" value="P:regulation of DNA-templated transcription"/>
    <property type="evidence" value="ECO:0007669"/>
    <property type="project" value="InterPro"/>
</dbReference>
<feature type="compositionally biased region" description="Polar residues" evidence="1">
    <location>
        <begin position="537"/>
        <end position="547"/>
    </location>
</feature>
<accession>A0AA39GC39</accession>
<dbReference type="Pfam" id="PF09421">
    <property type="entry name" value="FRQ"/>
    <property type="match status" value="1"/>
</dbReference>
<evidence type="ECO:0000313" key="3">
    <source>
        <dbReference type="Proteomes" id="UP001175261"/>
    </source>
</evidence>
<feature type="region of interest" description="Disordered" evidence="1">
    <location>
        <begin position="891"/>
        <end position="993"/>
    </location>
</feature>
<evidence type="ECO:0000256" key="1">
    <source>
        <dbReference type="SAM" id="MobiDB-lite"/>
    </source>
</evidence>
<evidence type="ECO:0008006" key="4">
    <source>
        <dbReference type="Google" id="ProtNLM"/>
    </source>
</evidence>
<feature type="region of interest" description="Disordered" evidence="1">
    <location>
        <begin position="527"/>
        <end position="597"/>
    </location>
</feature>
<feature type="region of interest" description="Disordered" evidence="1">
    <location>
        <begin position="609"/>
        <end position="651"/>
    </location>
</feature>
<feature type="compositionally biased region" description="Polar residues" evidence="1">
    <location>
        <begin position="360"/>
        <end position="370"/>
    </location>
</feature>
<gene>
    <name evidence="2" type="ORF">NLU13_8663</name>
</gene>
<feature type="compositionally biased region" description="Basic and acidic residues" evidence="1">
    <location>
        <begin position="1"/>
        <end position="13"/>
    </location>
</feature>
<organism evidence="2 3">
    <name type="scientific">Sarocladium strictum</name>
    <name type="common">Black bundle disease fungus</name>
    <name type="synonym">Acremonium strictum</name>
    <dbReference type="NCBI Taxonomy" id="5046"/>
    <lineage>
        <taxon>Eukaryota</taxon>
        <taxon>Fungi</taxon>
        <taxon>Dikarya</taxon>
        <taxon>Ascomycota</taxon>
        <taxon>Pezizomycotina</taxon>
        <taxon>Sordariomycetes</taxon>
        <taxon>Hypocreomycetidae</taxon>
        <taxon>Hypocreales</taxon>
        <taxon>Sarocladiaceae</taxon>
        <taxon>Sarocladium</taxon>
    </lineage>
</organism>
<name>A0AA39GC39_SARSR</name>
<comment type="caution">
    <text evidence="2">The sequence shown here is derived from an EMBL/GenBank/DDBJ whole genome shotgun (WGS) entry which is preliminary data.</text>
</comment>
<feature type="compositionally biased region" description="Low complexity" evidence="1">
    <location>
        <begin position="335"/>
        <end position="344"/>
    </location>
</feature>
<sequence>MPEPEATARESHRGHPLPRRTSPANSVTLKHHRLARDASLRASAGSGPPNKTNSNSNSNSSPRRNSSGESHNTGGSDPRKWFDQSNQNPTATFDNNVMEVDPPFFQKESDSSNEDRPYQFQQQTPGARLLPAQSSSADDYRSVIDDLTVEIQKLKEELKRYKQKGPDLLRKEKLFEIKIHGLPKRKKRELETTLRDFAASLDGSPDTSSSQQRKGRHANRDNMYGRSGSMSKHASSSSGSNTRPVDSAYASMSTGAHSSGTSLGRPSMSLRSRSSEQKVENYLRDIPEGLYPRQTVMTEKEKKKLVVRRLEQLFTGKITGRGIRRILPPPPPTANPAALAAAQPNSDSDVNALAPVTLDAQGQQQSTVHQPPSLMAPEPSREARILPTEQQQQGRKKKSRSRDDASASNSYGDQTEGNSSGGTSTSPSQPTQPEQRPTRPKDLDPDRVQVPADNMDYIRHLGLVPPELLSDTAGSTEDVNPDAEGWVYLNLLCNLAQLHIINVTPSFVRAAVTEMSTKFQLSPDSRKIRWRGGTDGTRFTSDSSGDNSHMGADTDDTDGGDKKQRKRQKTKSTGDDLQSGGSSSKNPSKFGPQISGSSESFHYKPLFVQQDSLGGNSSPDDTLSSFGPIEDSQVGESGWGQSGSGTSNRRKRRHDGAIIYYSGAPFCTDLSGDTGDISPTTYMMSSGQAQQEGSMVFERPLPFRSASGSSLDYRPLRNRPRSTAEVANTEVDAADPGLITDTGDEASEIDFEMPWTDDQQYIEVRPLEPCGLGGVLPDDHFMVVVTTARPKVDSPGAMSDILLRGNTEEATDSIISRLATMSTSSPKPLSAGGTPIAAALATKQVEIRYMSGRIKRLAPMPLPPPAIFFPPFSTETSSSDEEGMSIDIEDDESSVEELMSRQANPHQSDGYPDGVDLTSGDEDGEDPDDEPGADRMYDTEAAADEDAGTTKSGSALARAGTGSRGRSKSVVHGGSSAATAGGVPSEFSSSDDE</sequence>
<proteinExistence type="predicted"/>
<feature type="compositionally biased region" description="Polar residues" evidence="1">
    <location>
        <begin position="609"/>
        <end position="625"/>
    </location>
</feature>
<keyword evidence="3" id="KW-1185">Reference proteome</keyword>
<feature type="compositionally biased region" description="Basic and acidic residues" evidence="1">
    <location>
        <begin position="273"/>
        <end position="283"/>
    </location>
</feature>
<feature type="compositionally biased region" description="Basic and acidic residues" evidence="1">
    <location>
        <begin position="107"/>
        <end position="117"/>
    </location>
</feature>
<feature type="region of interest" description="Disordered" evidence="1">
    <location>
        <begin position="322"/>
        <end position="449"/>
    </location>
</feature>
<feature type="compositionally biased region" description="Low complexity" evidence="1">
    <location>
        <begin position="40"/>
        <end position="70"/>
    </location>
</feature>
<feature type="region of interest" description="Disordered" evidence="1">
    <location>
        <begin position="1"/>
        <end position="139"/>
    </location>
</feature>
<evidence type="ECO:0000313" key="2">
    <source>
        <dbReference type="EMBL" id="KAK0384577.1"/>
    </source>
</evidence>
<dbReference type="GO" id="GO:0005634">
    <property type="term" value="C:nucleus"/>
    <property type="evidence" value="ECO:0007669"/>
    <property type="project" value="InterPro"/>
</dbReference>
<feature type="compositionally biased region" description="Acidic residues" evidence="1">
    <location>
        <begin position="919"/>
        <end position="931"/>
    </location>
</feature>
<feature type="compositionally biased region" description="Low complexity" evidence="1">
    <location>
        <begin position="414"/>
        <end position="435"/>
    </location>
</feature>
<dbReference type="AlphaFoldDB" id="A0AA39GC39"/>
<dbReference type="Proteomes" id="UP001175261">
    <property type="component" value="Unassembled WGS sequence"/>
</dbReference>
<protein>
    <recommendedName>
        <fullName evidence="4">Frequency clock protein</fullName>
    </recommendedName>
</protein>
<reference evidence="2" key="1">
    <citation type="submission" date="2022-10" db="EMBL/GenBank/DDBJ databases">
        <title>Determination and structural analysis of whole genome sequence of Sarocladium strictum F4-1.</title>
        <authorList>
            <person name="Hu L."/>
            <person name="Jiang Y."/>
        </authorList>
    </citation>
    <scope>NUCLEOTIDE SEQUENCE</scope>
    <source>
        <strain evidence="2">F4-1</strain>
    </source>
</reference>
<dbReference type="EMBL" id="JAPDFR010000008">
    <property type="protein sequence ID" value="KAK0384577.1"/>
    <property type="molecule type" value="Genomic_DNA"/>
</dbReference>
<feature type="region of interest" description="Disordered" evidence="1">
    <location>
        <begin position="196"/>
        <end position="283"/>
    </location>
</feature>
<feature type="compositionally biased region" description="Polar residues" evidence="1">
    <location>
        <begin position="250"/>
        <end position="272"/>
    </location>
</feature>
<feature type="compositionally biased region" description="Polar residues" evidence="1">
    <location>
        <begin position="575"/>
        <end position="587"/>
    </location>
</feature>